<protein>
    <submittedName>
        <fullName evidence="3">Sortase B</fullName>
        <ecNumber evidence="3">3.4.22.70</ecNumber>
    </submittedName>
</protein>
<sequence length="250" mass="29100">MRWVNKGITFLFAGLFIYATIHLLLIGYDYWNNRQVLQDAQELFDQRDRNAIDKQSVSIEGQQKAFAPLQDLNSDIVGWIEIEGTSIDYPVLQAQDNEYYLRRNYKEEKNRAGSIFMDYRVRDVAEDRHTILYGHEMRDGSMFSGLSAFTDQAFFDEQYAFLFDTPEKSYQVEVFSVYYTTTDFYYIETEFNDQAHYSSFIDDIQGRSMFESAVEVNENDQIMTLSTCDASQAGKNGRFVVHGKLVEQTG</sequence>
<dbReference type="NCBIfam" id="TIGR03064">
    <property type="entry name" value="sortase_srtB"/>
    <property type="match status" value="1"/>
</dbReference>
<comment type="caution">
    <text evidence="3">The sequence shown here is derived from an EMBL/GenBank/DDBJ whole genome shotgun (WGS) entry which is preliminary data.</text>
</comment>
<keyword evidence="2" id="KW-1133">Transmembrane helix</keyword>
<dbReference type="EMBL" id="JAFBCV010000005">
    <property type="protein sequence ID" value="MBM7838844.1"/>
    <property type="molecule type" value="Genomic_DNA"/>
</dbReference>
<dbReference type="PIRSF" id="PIRSF030150">
    <property type="entry name" value="UCP030150"/>
    <property type="match status" value="1"/>
</dbReference>
<reference evidence="3" key="1">
    <citation type="submission" date="2021-01" db="EMBL/GenBank/DDBJ databases">
        <title>Genomic Encyclopedia of Type Strains, Phase IV (KMG-IV): sequencing the most valuable type-strain genomes for metagenomic binning, comparative biology and taxonomic classification.</title>
        <authorList>
            <person name="Goeker M."/>
        </authorList>
    </citation>
    <scope>NUCLEOTIDE SEQUENCE</scope>
    <source>
        <strain evidence="3">DSM 21943</strain>
    </source>
</reference>
<evidence type="ECO:0000256" key="1">
    <source>
        <dbReference type="ARBA" id="ARBA00022801"/>
    </source>
</evidence>
<gene>
    <name evidence="3" type="ORF">JOC54_002103</name>
</gene>
<dbReference type="InterPro" id="IPR023365">
    <property type="entry name" value="Sortase_dom-sf"/>
</dbReference>
<evidence type="ECO:0000313" key="4">
    <source>
        <dbReference type="Proteomes" id="UP001179280"/>
    </source>
</evidence>
<name>A0ABS2STP6_9BACI</name>
<keyword evidence="2" id="KW-0812">Transmembrane</keyword>
<dbReference type="CDD" id="cd05826">
    <property type="entry name" value="Sortase_B"/>
    <property type="match status" value="1"/>
</dbReference>
<evidence type="ECO:0000313" key="3">
    <source>
        <dbReference type="EMBL" id="MBM7838844.1"/>
    </source>
</evidence>
<keyword evidence="1 3" id="KW-0378">Hydrolase</keyword>
<dbReference type="GO" id="GO:0016787">
    <property type="term" value="F:hydrolase activity"/>
    <property type="evidence" value="ECO:0007669"/>
    <property type="project" value="UniProtKB-KW"/>
</dbReference>
<dbReference type="SUPFAM" id="SSF63817">
    <property type="entry name" value="Sortase"/>
    <property type="match status" value="1"/>
</dbReference>
<dbReference type="InterPro" id="IPR009835">
    <property type="entry name" value="SrtB"/>
</dbReference>
<dbReference type="InterPro" id="IPR005754">
    <property type="entry name" value="Sortase"/>
</dbReference>
<dbReference type="EC" id="3.4.22.70" evidence="3"/>
<proteinExistence type="predicted"/>
<dbReference type="RefSeq" id="WP_367617789.1">
    <property type="nucleotide sequence ID" value="NZ_JAFBCV010000005.1"/>
</dbReference>
<accession>A0ABS2STP6</accession>
<dbReference type="Pfam" id="PF04203">
    <property type="entry name" value="Sortase"/>
    <property type="match status" value="1"/>
</dbReference>
<organism evidence="3 4">
    <name type="scientific">Shouchella xiaoxiensis</name>
    <dbReference type="NCBI Taxonomy" id="766895"/>
    <lineage>
        <taxon>Bacteria</taxon>
        <taxon>Bacillati</taxon>
        <taxon>Bacillota</taxon>
        <taxon>Bacilli</taxon>
        <taxon>Bacillales</taxon>
        <taxon>Bacillaceae</taxon>
        <taxon>Shouchella</taxon>
    </lineage>
</organism>
<keyword evidence="4" id="KW-1185">Reference proteome</keyword>
<evidence type="ECO:0000256" key="2">
    <source>
        <dbReference type="SAM" id="Phobius"/>
    </source>
</evidence>
<dbReference type="Gene3D" id="2.40.260.10">
    <property type="entry name" value="Sortase"/>
    <property type="match status" value="1"/>
</dbReference>
<dbReference type="InterPro" id="IPR015986">
    <property type="entry name" value="SrtB_Firmicute"/>
</dbReference>
<keyword evidence="2" id="KW-0472">Membrane</keyword>
<feature type="transmembrane region" description="Helical" evidence="2">
    <location>
        <begin position="7"/>
        <end position="31"/>
    </location>
</feature>
<dbReference type="Proteomes" id="UP001179280">
    <property type="component" value="Unassembled WGS sequence"/>
</dbReference>